<dbReference type="Gene3D" id="3.30.565.10">
    <property type="entry name" value="Histidine kinase-like ATPase, C-terminal domain"/>
    <property type="match status" value="2"/>
</dbReference>
<keyword evidence="5" id="KW-0547">Nucleotide-binding</keyword>
<reference evidence="10 11" key="1">
    <citation type="journal article" date="2012" name="J. Bacteriol.">
        <title>Complete genome sequence of Klebsiella oxytoca KCTC 1686, used in production of 2,3-butanediol.</title>
        <authorList>
            <person name="Shin S.H."/>
            <person name="Kim S."/>
            <person name="Kim J.Y."/>
            <person name="Lee S."/>
            <person name="Um Y."/>
            <person name="Oh M.K."/>
            <person name="Kim Y.R."/>
            <person name="Lee J."/>
            <person name="Yang K.S."/>
        </authorList>
    </citation>
    <scope>NUCLEOTIDE SEQUENCE [LARGE SCALE GENOMIC DNA]</scope>
    <source>
        <strain evidence="11">ATCC 8724 / DSM 4798 / JCM 20051 / NBRC 3318 / NRRL B-199 / KCTC 1686</strain>
    </source>
</reference>
<evidence type="ECO:0000256" key="2">
    <source>
        <dbReference type="ARBA" id="ARBA00012438"/>
    </source>
</evidence>
<dbReference type="Pfam" id="PF19191">
    <property type="entry name" value="HEF_HK"/>
    <property type="match status" value="1"/>
</dbReference>
<proteinExistence type="predicted"/>
<evidence type="ECO:0000259" key="9">
    <source>
        <dbReference type="PROSITE" id="PS50109"/>
    </source>
</evidence>
<keyword evidence="7" id="KW-0067">ATP-binding</keyword>
<evidence type="ECO:0000256" key="4">
    <source>
        <dbReference type="ARBA" id="ARBA00022679"/>
    </source>
</evidence>
<name>A0A0H3HIZ0_KLEM8</name>
<dbReference type="Proteomes" id="UP000007843">
    <property type="component" value="Chromosome"/>
</dbReference>
<dbReference type="InterPro" id="IPR043836">
    <property type="entry name" value="DHp"/>
</dbReference>
<dbReference type="InterPro" id="IPR036890">
    <property type="entry name" value="HATPase_C_sf"/>
</dbReference>
<comment type="catalytic activity">
    <reaction evidence="1">
        <text>ATP + protein L-histidine = ADP + protein N-phospho-L-histidine.</text>
        <dbReference type="EC" id="2.7.13.3"/>
    </reaction>
</comment>
<evidence type="ECO:0000313" key="11">
    <source>
        <dbReference type="Proteomes" id="UP000007843"/>
    </source>
</evidence>
<evidence type="ECO:0000256" key="3">
    <source>
        <dbReference type="ARBA" id="ARBA00022553"/>
    </source>
</evidence>
<dbReference type="InterPro" id="IPR050980">
    <property type="entry name" value="2C_sensor_his_kinase"/>
</dbReference>
<sequence length="997" mass="114595">MAKIKTKARALDMLGRQQIAGIPTALSELFKNAHDAYADNVEVDYIRKKNLLILRDNGLGMSRDDFEERWLTIGTDSKFIDEDSIGAPTTDDKKKKRPIMGEKGIGRLAIAAIGPQVLVITRSRKNDILGNIVVSFVNWTLFSLPKLNLEDIDIPIIELNHDESLNKKHIDNLISQALKNVNNLTGKISQNKIEQLIKQIEYFDYDPEFWSIALDNLDKQLNLIPSRPHLNLENESGTHFIIAPVDDILSDEVEGFDTKKRTDQASRLEKALLGFTNTMYEHSQVPIIARFRDHTLHGECIDRISESVFFTPEEFSIADHHFNGNFNEFGQFEGTIKIYGEEKSIVVPWAENNNKEVLCGPFNLNLAYIHGTQRDSKLSPEIWQDLRDKTDKFGGLYIYRDGIRILPYGDSDFDFLRIEQRRSKSLKEYFFSYRRMFGAIELTKEFNCELKEKAGREGFIENKAYKQLKAILENFFISIASDFFNDKSELAATFIETRARQQREYELLKKREKLKTTKRKNFEAALNKFFTKLDEGKLDSSILQSNNKLDTLFNNFNQNTDSIDDLAFSVESVVNNDFGKLINDIEINKPTGIGLNKNLADQWDLYQVRKNELINKISNVKNNANKILVSFEEKYGDRTGLRRRFNDSLVNQDEYQRKLLNEAFNKATSILEDLQQQVKKMITHNREVAKKNTDEVFNAFNSTSFQGVTVEQLYRIKNELETKIDNSSSMVIENINLITERLLTAKEDSEQNITSSSELVSVLESEYEHIKEQNDRNLHLAQIGMAVGIINHEFNHNVLSIRRGLNEMQVFANRSENFRAIYDRVRSGFDHLDAYLKTFTPLTRSQSRRRTTITGKALSEFIESVFDDRFKKEEVRISYTSSFINQSIQAYTSTIYSVFINLIDNAIYWVSKGSADKSITLDASKNGFKIMDSGPGIPTIDHENVFEFGFGRRIGGQGMGLYIARQTLQRDGFDITLESYQPNTGAVFIIEPIQDKE</sequence>
<dbReference type="InterPro" id="IPR005467">
    <property type="entry name" value="His_kinase_dom"/>
</dbReference>
<evidence type="ECO:0000256" key="6">
    <source>
        <dbReference type="ARBA" id="ARBA00022777"/>
    </source>
</evidence>
<evidence type="ECO:0000313" key="10">
    <source>
        <dbReference type="EMBL" id="AEX06581.1"/>
    </source>
</evidence>
<accession>A0A0H3HIZ0</accession>
<dbReference type="KEGG" id="kox:KOX_24330"/>
<dbReference type="InterPro" id="IPR003594">
    <property type="entry name" value="HATPase_dom"/>
</dbReference>
<protein>
    <recommendedName>
        <fullName evidence="2">histidine kinase</fullName>
        <ecNumber evidence="2">2.7.13.3</ecNumber>
    </recommendedName>
</protein>
<evidence type="ECO:0000256" key="5">
    <source>
        <dbReference type="ARBA" id="ARBA00022741"/>
    </source>
</evidence>
<keyword evidence="6" id="KW-0418">Kinase</keyword>
<dbReference type="EC" id="2.7.13.3" evidence="2"/>
<dbReference type="REBASE" id="151841">
    <property type="entry name" value="Kox1686ORF24335P"/>
</dbReference>
<organism evidence="10 11">
    <name type="scientific">Klebsiella michiganensis (strain ATCC 8724 / DSM 4798 / JCM 20051 / NBRC 3318 / NRRL B-199 / KCTC 1686 / BUCSAV 143 / CCM 1901)</name>
    <dbReference type="NCBI Taxonomy" id="1006551"/>
    <lineage>
        <taxon>Bacteria</taxon>
        <taxon>Pseudomonadati</taxon>
        <taxon>Pseudomonadota</taxon>
        <taxon>Gammaproteobacteria</taxon>
        <taxon>Enterobacterales</taxon>
        <taxon>Enterobacteriaceae</taxon>
        <taxon>Klebsiella/Raoultella group</taxon>
        <taxon>Klebsiella</taxon>
    </lineage>
</organism>
<dbReference type="HOGENOM" id="CLU_012281_0_0_6"/>
<dbReference type="PROSITE" id="PS50109">
    <property type="entry name" value="HIS_KIN"/>
    <property type="match status" value="1"/>
</dbReference>
<dbReference type="EMBL" id="CP003218">
    <property type="protein sequence ID" value="AEX06581.1"/>
    <property type="molecule type" value="Genomic_DNA"/>
</dbReference>
<evidence type="ECO:0000256" key="8">
    <source>
        <dbReference type="SAM" id="Coils"/>
    </source>
</evidence>
<keyword evidence="3" id="KW-0597">Phosphoprotein</keyword>
<gene>
    <name evidence="10" type="ordered locus">KOX_24330</name>
</gene>
<dbReference type="CDD" id="cd00075">
    <property type="entry name" value="HATPase"/>
    <property type="match status" value="1"/>
</dbReference>
<dbReference type="RefSeq" id="WP_014229912.1">
    <property type="nucleotide sequence ID" value="NC_016612.1"/>
</dbReference>
<dbReference type="GO" id="GO:0004673">
    <property type="term" value="F:protein histidine kinase activity"/>
    <property type="evidence" value="ECO:0007669"/>
    <property type="project" value="UniProtKB-EC"/>
</dbReference>
<dbReference type="AlphaFoldDB" id="A0A0H3HIZ0"/>
<dbReference type="GO" id="GO:0005524">
    <property type="term" value="F:ATP binding"/>
    <property type="evidence" value="ECO:0007669"/>
    <property type="project" value="UniProtKB-KW"/>
</dbReference>
<dbReference type="PANTHER" id="PTHR44936:SF10">
    <property type="entry name" value="SENSOR PROTEIN RSTB"/>
    <property type="match status" value="1"/>
</dbReference>
<dbReference type="PANTHER" id="PTHR44936">
    <property type="entry name" value="SENSOR PROTEIN CREC"/>
    <property type="match status" value="1"/>
</dbReference>
<dbReference type="SUPFAM" id="SSF55874">
    <property type="entry name" value="ATPase domain of HSP90 chaperone/DNA topoisomerase II/histidine kinase"/>
    <property type="match status" value="2"/>
</dbReference>
<feature type="coiled-coil region" evidence="8">
    <location>
        <begin position="657"/>
        <end position="691"/>
    </location>
</feature>
<evidence type="ECO:0000256" key="1">
    <source>
        <dbReference type="ARBA" id="ARBA00000085"/>
    </source>
</evidence>
<keyword evidence="4" id="KW-0808">Transferase</keyword>
<feature type="domain" description="Histidine kinase" evidence="9">
    <location>
        <begin position="789"/>
        <end position="991"/>
    </location>
</feature>
<evidence type="ECO:0000256" key="7">
    <source>
        <dbReference type="ARBA" id="ARBA00022840"/>
    </source>
</evidence>
<keyword evidence="8" id="KW-0175">Coiled coil</keyword>
<dbReference type="PATRIC" id="fig|1006551.4.peg.4884"/>
<dbReference type="Pfam" id="PF02518">
    <property type="entry name" value="HATPase_c"/>
    <property type="match status" value="1"/>
</dbReference>
<dbReference type="SMART" id="SM00387">
    <property type="entry name" value="HATPase_c"/>
    <property type="match status" value="1"/>
</dbReference>
<dbReference type="Pfam" id="PF13589">
    <property type="entry name" value="HATPase_c_3"/>
    <property type="match status" value="1"/>
</dbReference>